<dbReference type="SMART" id="SM00055">
    <property type="entry name" value="FCH"/>
    <property type="match status" value="1"/>
</dbReference>
<feature type="compositionally biased region" description="Basic and acidic residues" evidence="2">
    <location>
        <begin position="849"/>
        <end position="858"/>
    </location>
</feature>
<dbReference type="GO" id="GO:0032153">
    <property type="term" value="C:cell division site"/>
    <property type="evidence" value="ECO:0007669"/>
    <property type="project" value="TreeGrafter"/>
</dbReference>
<dbReference type="PANTHER" id="PTHR23065:SF54">
    <property type="entry name" value="SUPPRESSOR OF YEAST PROFILIN DELETION"/>
    <property type="match status" value="1"/>
</dbReference>
<accession>A0A0B7JME6</accession>
<dbReference type="FunFam" id="1.20.1270.60:FF:000102">
    <property type="entry name" value="WGS project CABT00000000 data, contig 2.23"/>
    <property type="match status" value="1"/>
</dbReference>
<dbReference type="GO" id="GO:0032185">
    <property type="term" value="P:septin cytoskeleton organization"/>
    <property type="evidence" value="ECO:0007669"/>
    <property type="project" value="TreeGrafter"/>
</dbReference>
<keyword evidence="1" id="KW-0254">Endocytosis</keyword>
<dbReference type="PROSITE" id="PS51072">
    <property type="entry name" value="MHD"/>
    <property type="match status" value="1"/>
</dbReference>
<feature type="compositionally biased region" description="Acidic residues" evidence="2">
    <location>
        <begin position="859"/>
        <end position="870"/>
    </location>
</feature>
<dbReference type="CDD" id="cd07650">
    <property type="entry name" value="F-BAR_Syp1p_like"/>
    <property type="match status" value="1"/>
</dbReference>
<dbReference type="InterPro" id="IPR018808">
    <property type="entry name" value="Muniscin_C"/>
</dbReference>
<feature type="compositionally biased region" description="Polar residues" evidence="2">
    <location>
        <begin position="391"/>
        <end position="449"/>
    </location>
</feature>
<dbReference type="GO" id="GO:0006897">
    <property type="term" value="P:endocytosis"/>
    <property type="evidence" value="ECO:0007669"/>
    <property type="project" value="UniProtKB-KW"/>
</dbReference>
<sequence>MEDLVRSEYPSILASLQPNQAVHTLNDRVKRINKINVEIADWLQERRRVEEQYVTGLRKLAQFRVPNSQSELGVFQHSWSRMVESAEIVAHSHHQFSERVERDIEFPLRNFHQRKDVVNINNISQNLAAMAKALEDAQHTTEKMAKKGGRPNPQKVTDATAKLESATQQWDSQAPFIFETLQALDESRINVLRDLLTQYQTHEADCAQKVQDNATEVLTQVIEVSTETEIRSFATRVTAGKARLPTRSSTRRSSVAGSTSAPPSTRGSAAPPSLRISPEPTPEVPHLPEQEVRDEPTPPPIPVEPPKPESKLRRLGTILGGRRRQSMVGGFGLSPQKPSTSTFGRLTGKDKSNLTTRASSGNLRENRLNTLEEAPDLPRTPDPEKVASQLQTTGQEHTNGVTLTDNIMDSPIPTSATNGTFSSNANTETTEAQGSTAPTTQNQTPSSPVKDSEGFTIPSAANDPISEAQREAHAEEAEQLFKLNIHTKPIDVEDPEEKKAAFSNVANSLRLGPATRRTGTIRGRRDVRNTIYSPTGLVPPPAFGSPDAMSPEGTPTAMFPGIPASPSFAGSAASSKPTAISTLQSEASIAGTSDTQSVRSGTSLGSLAHVKHPDMPGPGLHSSIIETVSAVWENGGLKTVSMSGEIAFVINSPDHDSEKEYEVIRINNFPNLERIGPNRIFVQNSSIDHPEQFALEISHLQKTSTAFSYRVFSPEGDPMALSKNTPLLLNPVWKPQGDKLGLLLQFSLNPDSDFEAPLTLHNVVFVATYEGRANGAQTRPSGTHLKERHIVYWRLDNVTLTNDTQKIVCRILGAEGVEPKPGHVEARWEYAVPETHGPVGSGISISRLEETKGKGKEISEDDPFATDEDGPGLAGDQTWVQVPLVRKLASGKYEGR</sequence>
<dbReference type="GO" id="GO:0005886">
    <property type="term" value="C:plasma membrane"/>
    <property type="evidence" value="ECO:0007669"/>
    <property type="project" value="TreeGrafter"/>
</dbReference>
<dbReference type="Gene3D" id="1.20.1270.60">
    <property type="entry name" value="Arfaptin homology (AH) domain/BAR domain"/>
    <property type="match status" value="1"/>
</dbReference>
<feature type="compositionally biased region" description="Polar residues" evidence="2">
    <location>
        <begin position="353"/>
        <end position="363"/>
    </location>
</feature>
<proteinExistence type="predicted"/>
<protein>
    <recommendedName>
        <fullName evidence="3">MHD domain-containing protein</fullName>
    </recommendedName>
</protein>
<gene>
    <name evidence="4" type="ORF">BN869_000002149_1</name>
</gene>
<dbReference type="SUPFAM" id="SSF103657">
    <property type="entry name" value="BAR/IMD domain-like"/>
    <property type="match status" value="1"/>
</dbReference>
<feature type="domain" description="MHD" evidence="3">
    <location>
        <begin position="617"/>
        <end position="896"/>
    </location>
</feature>
<evidence type="ECO:0000256" key="1">
    <source>
        <dbReference type="ARBA" id="ARBA00022583"/>
    </source>
</evidence>
<feature type="compositionally biased region" description="Low complexity" evidence="2">
    <location>
        <begin position="246"/>
        <end position="260"/>
    </location>
</feature>
<evidence type="ECO:0000259" key="3">
    <source>
        <dbReference type="PROSITE" id="PS51072"/>
    </source>
</evidence>
<dbReference type="Pfam" id="PF10291">
    <property type="entry name" value="muHD"/>
    <property type="match status" value="1"/>
</dbReference>
<dbReference type="Pfam" id="PF00611">
    <property type="entry name" value="FCH"/>
    <property type="match status" value="1"/>
</dbReference>
<organism evidence="4">
    <name type="scientific">Bionectria ochroleuca</name>
    <name type="common">Gliocladium roseum</name>
    <dbReference type="NCBI Taxonomy" id="29856"/>
    <lineage>
        <taxon>Eukaryota</taxon>
        <taxon>Fungi</taxon>
        <taxon>Dikarya</taxon>
        <taxon>Ascomycota</taxon>
        <taxon>Pezizomycotina</taxon>
        <taxon>Sordariomycetes</taxon>
        <taxon>Hypocreomycetidae</taxon>
        <taxon>Hypocreales</taxon>
        <taxon>Bionectriaceae</taxon>
        <taxon>Clonostachys</taxon>
    </lineage>
</organism>
<feature type="region of interest" description="Disordered" evidence="2">
    <location>
        <begin position="849"/>
        <end position="877"/>
    </location>
</feature>
<dbReference type="AlphaFoldDB" id="A0A0B7JME6"/>
<feature type="region of interest" description="Disordered" evidence="2">
    <location>
        <begin position="531"/>
        <end position="550"/>
    </location>
</feature>
<reference evidence="4" key="1">
    <citation type="submission" date="2015-01" db="EMBL/GenBank/DDBJ databases">
        <authorList>
            <person name="Durling Mikael"/>
        </authorList>
    </citation>
    <scope>NUCLEOTIDE SEQUENCE</scope>
</reference>
<feature type="region of interest" description="Disordered" evidence="2">
    <location>
        <begin position="391"/>
        <end position="461"/>
    </location>
</feature>
<evidence type="ECO:0000256" key="2">
    <source>
        <dbReference type="SAM" id="MobiDB-lite"/>
    </source>
</evidence>
<name>A0A0B7JME6_BIOOC</name>
<feature type="compositionally biased region" description="Basic and acidic residues" evidence="2">
    <location>
        <begin position="286"/>
        <end position="296"/>
    </location>
</feature>
<feature type="region of interest" description="Disordered" evidence="2">
    <location>
        <begin position="239"/>
        <end position="364"/>
    </location>
</feature>
<evidence type="ECO:0000313" key="4">
    <source>
        <dbReference type="EMBL" id="CEO46094.1"/>
    </source>
</evidence>
<dbReference type="EMBL" id="CDPU01000004">
    <property type="protein sequence ID" value="CEO46094.1"/>
    <property type="molecule type" value="Genomic_DNA"/>
</dbReference>
<dbReference type="PANTHER" id="PTHR23065">
    <property type="entry name" value="PROLINE-SERINE-THREONINE PHOSPHATASE INTERACTING PROTEIN 1"/>
    <property type="match status" value="1"/>
</dbReference>
<dbReference type="InterPro" id="IPR028565">
    <property type="entry name" value="MHD"/>
</dbReference>
<dbReference type="InterPro" id="IPR027267">
    <property type="entry name" value="AH/BAR_dom_sf"/>
</dbReference>
<dbReference type="GO" id="GO:0030139">
    <property type="term" value="C:endocytic vesicle"/>
    <property type="evidence" value="ECO:0007669"/>
    <property type="project" value="TreeGrafter"/>
</dbReference>
<dbReference type="InterPro" id="IPR001060">
    <property type="entry name" value="FCH_dom"/>
</dbReference>